<reference evidence="15 16" key="1">
    <citation type="submission" date="2018-07" db="EMBL/GenBank/DDBJ databases">
        <title>Genomic Encyclopedia of Type Strains, Phase IV (KMG-IV): sequencing the most valuable type-strain genomes for metagenomic binning, comparative biology and taxonomic classification.</title>
        <authorList>
            <person name="Goeker M."/>
        </authorList>
    </citation>
    <scope>NUCLEOTIDE SEQUENCE [LARGE SCALE GENOMIC DNA]</scope>
    <source>
        <strain evidence="15 16">DSM 26407</strain>
    </source>
</reference>
<evidence type="ECO:0000313" key="15">
    <source>
        <dbReference type="EMBL" id="RCX32148.1"/>
    </source>
</evidence>
<keyword evidence="11" id="KW-0697">Rotamase</keyword>
<keyword evidence="11 15" id="KW-0413">Isomerase</keyword>
<feature type="domain" description="PpiC" evidence="14">
    <location>
        <begin position="263"/>
        <end position="364"/>
    </location>
</feature>
<gene>
    <name evidence="15" type="ORF">DFQ59_102501</name>
</gene>
<comment type="similarity">
    <text evidence="8">Belongs to the PpiD chaperone family.</text>
</comment>
<sequence>MLQDIREKAQGWIAWAIVILISIPFALWGINSYFGSGASVTVMEINGTEVERGEFQQLYQQQRRQFEALLGNNSGQVSEEMLRESVLEGIIRNQLLLQGAADAGFRIGDEQLAARIHAMSEFQSNGAFNKSLYESRLRGGGYSPAGFEASLRSGMLTDQVETGITVTEFATPLEVDDALRLRDQRRQVGFLTVAAGSFTDRITVSDGDIEQYYNDNRDRYVTEEQVKVSYLDLSVDSIAAQLQPTEAALKAYYEAHLDSYRTEGARRAAHILIQADPKDEEAMAAARQKAGDLLAQLRDGADFGALAQANSDDPGSAGQGGDLGFFGRGVMDPAFEEAVYGLQPDEISEPVETAFGVHIIKLLDVRPGATKSFEDALDQVRRDYARHEAETEFYEKAETLTNLAYEQPDSLQPAADALGMSVQGTDWFGREGGTGIAGNPRVVEAAFSDEVLNGNNSEVLELDANRYLVLRVQEHRPSAPQPLETVREDIRATLVQARAEERARELGQQVLTAIRDGQAPEAAAAEHSLKWQPPATVGRNAPELDPAVLRTAFAMPRPQPGASATDGVPLPDGDYAVVVLTGVVDGDPAAADAGQRRRITQQLVRGFGDNDYLYYNETLRADAEVVIRRDNL</sequence>
<dbReference type="Proteomes" id="UP000252707">
    <property type="component" value="Unassembled WGS sequence"/>
</dbReference>
<dbReference type="GO" id="GO:0003755">
    <property type="term" value="F:peptidyl-prolyl cis-trans isomerase activity"/>
    <property type="evidence" value="ECO:0007669"/>
    <property type="project" value="UniProtKB-KW"/>
</dbReference>
<evidence type="ECO:0000256" key="11">
    <source>
        <dbReference type="PROSITE-ProRule" id="PRU00278"/>
    </source>
</evidence>
<protein>
    <recommendedName>
        <fullName evidence="9">Periplasmic chaperone PpiD</fullName>
    </recommendedName>
    <alternativeName>
        <fullName evidence="10">Periplasmic folding chaperone</fullName>
    </alternativeName>
</protein>
<evidence type="ECO:0000256" key="5">
    <source>
        <dbReference type="ARBA" id="ARBA00022989"/>
    </source>
</evidence>
<keyword evidence="12" id="KW-0175">Coiled coil</keyword>
<dbReference type="InterPro" id="IPR052029">
    <property type="entry name" value="PpiD_chaperone"/>
</dbReference>
<evidence type="ECO:0000256" key="4">
    <source>
        <dbReference type="ARBA" id="ARBA00022692"/>
    </source>
</evidence>
<evidence type="ECO:0000256" key="12">
    <source>
        <dbReference type="SAM" id="Coils"/>
    </source>
</evidence>
<keyword evidence="4 13" id="KW-0812">Transmembrane</keyword>
<keyword evidence="3" id="KW-0997">Cell inner membrane</keyword>
<dbReference type="PANTHER" id="PTHR47529">
    <property type="entry name" value="PEPTIDYL-PROLYL CIS-TRANS ISOMERASE D"/>
    <property type="match status" value="1"/>
</dbReference>
<evidence type="ECO:0000259" key="14">
    <source>
        <dbReference type="PROSITE" id="PS50198"/>
    </source>
</evidence>
<comment type="subcellular location">
    <subcellularLocation>
        <location evidence="1">Cell inner membrane</location>
        <topology evidence="1">Single-pass type II membrane protein</topology>
        <orientation evidence="1">Periplasmic side</orientation>
    </subcellularLocation>
</comment>
<evidence type="ECO:0000256" key="2">
    <source>
        <dbReference type="ARBA" id="ARBA00022475"/>
    </source>
</evidence>
<dbReference type="SUPFAM" id="SSF109998">
    <property type="entry name" value="Triger factor/SurA peptide-binding domain-like"/>
    <property type="match status" value="1"/>
</dbReference>
<name>A0A369CFY0_9GAMM</name>
<dbReference type="InterPro" id="IPR046357">
    <property type="entry name" value="PPIase_dom_sf"/>
</dbReference>
<dbReference type="OrthoDB" id="9812372at2"/>
<dbReference type="PROSITE" id="PS50198">
    <property type="entry name" value="PPIC_PPIASE_2"/>
    <property type="match status" value="1"/>
</dbReference>
<dbReference type="AlphaFoldDB" id="A0A369CFY0"/>
<dbReference type="InterPro" id="IPR027304">
    <property type="entry name" value="Trigger_fact/SurA_dom_sf"/>
</dbReference>
<dbReference type="InterPro" id="IPR023058">
    <property type="entry name" value="PPIase_PpiC_CS"/>
</dbReference>
<evidence type="ECO:0000256" key="1">
    <source>
        <dbReference type="ARBA" id="ARBA00004382"/>
    </source>
</evidence>
<organism evidence="15 16">
    <name type="scientific">Thioalbus denitrificans</name>
    <dbReference type="NCBI Taxonomy" id="547122"/>
    <lineage>
        <taxon>Bacteria</taxon>
        <taxon>Pseudomonadati</taxon>
        <taxon>Pseudomonadota</taxon>
        <taxon>Gammaproteobacteria</taxon>
        <taxon>Chromatiales</taxon>
        <taxon>Ectothiorhodospiraceae</taxon>
        <taxon>Thioalbus</taxon>
    </lineage>
</organism>
<comment type="caution">
    <text evidence="15">The sequence shown here is derived from an EMBL/GenBank/DDBJ whole genome shotgun (WGS) entry which is preliminary data.</text>
</comment>
<dbReference type="InterPro" id="IPR000297">
    <property type="entry name" value="PPIase_PpiC"/>
</dbReference>
<dbReference type="PROSITE" id="PS01096">
    <property type="entry name" value="PPIC_PPIASE_1"/>
    <property type="match status" value="1"/>
</dbReference>
<evidence type="ECO:0000256" key="7">
    <source>
        <dbReference type="ARBA" id="ARBA00023186"/>
    </source>
</evidence>
<dbReference type="Pfam" id="PF00639">
    <property type="entry name" value="Rotamase"/>
    <property type="match status" value="1"/>
</dbReference>
<evidence type="ECO:0000256" key="10">
    <source>
        <dbReference type="ARBA" id="ARBA00042775"/>
    </source>
</evidence>
<dbReference type="EMBL" id="QPJY01000002">
    <property type="protein sequence ID" value="RCX32148.1"/>
    <property type="molecule type" value="Genomic_DNA"/>
</dbReference>
<keyword evidence="6 13" id="KW-0472">Membrane</keyword>
<keyword evidence="5 13" id="KW-1133">Transmembrane helix</keyword>
<dbReference type="RefSeq" id="WP_114278960.1">
    <property type="nucleotide sequence ID" value="NZ_QPJY01000002.1"/>
</dbReference>
<evidence type="ECO:0000256" key="13">
    <source>
        <dbReference type="SAM" id="Phobius"/>
    </source>
</evidence>
<feature type="coiled-coil region" evidence="12">
    <location>
        <begin position="370"/>
        <end position="397"/>
    </location>
</feature>
<dbReference type="PANTHER" id="PTHR47529:SF1">
    <property type="entry name" value="PERIPLASMIC CHAPERONE PPID"/>
    <property type="match status" value="1"/>
</dbReference>
<proteinExistence type="inferred from homology"/>
<evidence type="ECO:0000256" key="3">
    <source>
        <dbReference type="ARBA" id="ARBA00022519"/>
    </source>
</evidence>
<keyword evidence="16" id="KW-1185">Reference proteome</keyword>
<evidence type="ECO:0000256" key="8">
    <source>
        <dbReference type="ARBA" id="ARBA00038408"/>
    </source>
</evidence>
<dbReference type="Gene3D" id="3.10.50.40">
    <property type="match status" value="1"/>
</dbReference>
<feature type="transmembrane region" description="Helical" evidence="13">
    <location>
        <begin position="12"/>
        <end position="30"/>
    </location>
</feature>
<dbReference type="GO" id="GO:0005886">
    <property type="term" value="C:plasma membrane"/>
    <property type="evidence" value="ECO:0007669"/>
    <property type="project" value="UniProtKB-SubCell"/>
</dbReference>
<dbReference type="Pfam" id="PF13624">
    <property type="entry name" value="SurA_N_3"/>
    <property type="match status" value="1"/>
</dbReference>
<keyword evidence="2" id="KW-1003">Cell membrane</keyword>
<evidence type="ECO:0000313" key="16">
    <source>
        <dbReference type="Proteomes" id="UP000252707"/>
    </source>
</evidence>
<dbReference type="SUPFAM" id="SSF54534">
    <property type="entry name" value="FKBP-like"/>
    <property type="match status" value="1"/>
</dbReference>
<evidence type="ECO:0000256" key="9">
    <source>
        <dbReference type="ARBA" id="ARBA00040743"/>
    </source>
</evidence>
<evidence type="ECO:0000256" key="6">
    <source>
        <dbReference type="ARBA" id="ARBA00023136"/>
    </source>
</evidence>
<dbReference type="Gene3D" id="1.10.4030.10">
    <property type="entry name" value="Porin chaperone SurA, peptide-binding domain"/>
    <property type="match status" value="1"/>
</dbReference>
<accession>A0A369CFY0</accession>
<keyword evidence="7" id="KW-0143">Chaperone</keyword>